<evidence type="ECO:0000313" key="2">
    <source>
        <dbReference type="Proteomes" id="UP000619293"/>
    </source>
</evidence>
<comment type="caution">
    <text evidence="1">The sequence shown here is derived from an EMBL/GenBank/DDBJ whole genome shotgun (WGS) entry which is preliminary data.</text>
</comment>
<organism evidence="1 2">
    <name type="scientific">Catellatospora chokoriensis</name>
    <dbReference type="NCBI Taxonomy" id="310353"/>
    <lineage>
        <taxon>Bacteria</taxon>
        <taxon>Bacillati</taxon>
        <taxon>Actinomycetota</taxon>
        <taxon>Actinomycetes</taxon>
        <taxon>Micromonosporales</taxon>
        <taxon>Micromonosporaceae</taxon>
        <taxon>Catellatospora</taxon>
    </lineage>
</organism>
<accession>A0A8J3NPQ5</accession>
<gene>
    <name evidence="1" type="ORF">Cch02nite_11600</name>
</gene>
<protein>
    <submittedName>
        <fullName evidence="1">Uncharacterized protein</fullName>
    </submittedName>
</protein>
<dbReference type="EMBL" id="BONG01000005">
    <property type="protein sequence ID" value="GIF87716.1"/>
    <property type="molecule type" value="Genomic_DNA"/>
</dbReference>
<name>A0A8J3NPQ5_9ACTN</name>
<sequence>MASAELPAKLKITFVPGLAASNSLPSLVNDSVSDAAANTVTSPLTPVPETLAPGWAVPSPPHAAVVSVAAISRPASADRINLLFMNRSSPCPKAHIGFLDDHSLRGLAEP</sequence>
<keyword evidence="2" id="KW-1185">Reference proteome</keyword>
<evidence type="ECO:0000313" key="1">
    <source>
        <dbReference type="EMBL" id="GIF87716.1"/>
    </source>
</evidence>
<reference evidence="1 2" key="1">
    <citation type="submission" date="2021-01" db="EMBL/GenBank/DDBJ databases">
        <title>Whole genome shotgun sequence of Catellatospora chokoriensis NBRC 107358.</title>
        <authorList>
            <person name="Komaki H."/>
            <person name="Tamura T."/>
        </authorList>
    </citation>
    <scope>NUCLEOTIDE SEQUENCE [LARGE SCALE GENOMIC DNA]</scope>
    <source>
        <strain evidence="1 2">NBRC 107358</strain>
    </source>
</reference>
<dbReference type="Proteomes" id="UP000619293">
    <property type="component" value="Unassembled WGS sequence"/>
</dbReference>
<proteinExistence type="predicted"/>
<dbReference type="AlphaFoldDB" id="A0A8J3NPQ5"/>